<name>A0A967C4V3_9PROT</name>
<evidence type="ECO:0000313" key="9">
    <source>
        <dbReference type="EMBL" id="NIA68460.1"/>
    </source>
</evidence>
<dbReference type="Pfam" id="PF01642">
    <property type="entry name" value="MM_CoA_mutase"/>
    <property type="match status" value="1"/>
</dbReference>
<dbReference type="NCBIfam" id="TIGR00640">
    <property type="entry name" value="acid_CoA_mut_C"/>
    <property type="match status" value="1"/>
</dbReference>
<evidence type="ECO:0000256" key="4">
    <source>
        <dbReference type="ARBA" id="ARBA00022723"/>
    </source>
</evidence>
<evidence type="ECO:0000259" key="8">
    <source>
        <dbReference type="PROSITE" id="PS51332"/>
    </source>
</evidence>
<dbReference type="GO" id="GO:0046872">
    <property type="term" value="F:metal ion binding"/>
    <property type="evidence" value="ECO:0007669"/>
    <property type="project" value="UniProtKB-KW"/>
</dbReference>
<evidence type="ECO:0000256" key="7">
    <source>
        <dbReference type="SAM" id="MobiDB-lite"/>
    </source>
</evidence>
<dbReference type="InterPro" id="IPR036724">
    <property type="entry name" value="Cobalamin-bd_sf"/>
</dbReference>
<comment type="caution">
    <text evidence="9">The sequence shown here is derived from an EMBL/GenBank/DDBJ whole genome shotgun (WGS) entry which is preliminary data.</text>
</comment>
<dbReference type="PANTHER" id="PTHR48101:SF3">
    <property type="entry name" value="COENZYME B12-DEPENDENT MUTASE"/>
    <property type="match status" value="1"/>
</dbReference>
<dbReference type="Pfam" id="PF02310">
    <property type="entry name" value="B12-binding"/>
    <property type="match status" value="1"/>
</dbReference>
<keyword evidence="6" id="KW-0170">Cobalt</keyword>
<dbReference type="Gene3D" id="3.20.20.240">
    <property type="entry name" value="Methylmalonyl-CoA mutase"/>
    <property type="match status" value="1"/>
</dbReference>
<dbReference type="Gene3D" id="3.40.50.280">
    <property type="entry name" value="Cobalamin-binding domain"/>
    <property type="match status" value="1"/>
</dbReference>
<dbReference type="CDD" id="cd02071">
    <property type="entry name" value="MM_CoA_mut_B12_BD"/>
    <property type="match status" value="1"/>
</dbReference>
<dbReference type="GO" id="GO:0004494">
    <property type="term" value="F:methylmalonyl-CoA mutase activity"/>
    <property type="evidence" value="ECO:0007669"/>
    <property type="project" value="InterPro"/>
</dbReference>
<evidence type="ECO:0000256" key="1">
    <source>
        <dbReference type="ARBA" id="ARBA00001922"/>
    </source>
</evidence>
<dbReference type="RefSeq" id="WP_167223041.1">
    <property type="nucleotide sequence ID" value="NZ_JAAQPH010000004.1"/>
</dbReference>
<dbReference type="SUPFAM" id="SSF52242">
    <property type="entry name" value="Cobalamin (vitamin B12)-binding domain"/>
    <property type="match status" value="1"/>
</dbReference>
<dbReference type="InterPro" id="IPR006099">
    <property type="entry name" value="MeMalonylCoA_mutase_a/b_cat"/>
</dbReference>
<dbReference type="PANTHER" id="PTHR48101">
    <property type="entry name" value="METHYLMALONYL-COA MUTASE, MITOCHONDRIAL-RELATED"/>
    <property type="match status" value="1"/>
</dbReference>
<feature type="compositionally biased region" description="Basic and acidic residues" evidence="7">
    <location>
        <begin position="7"/>
        <end position="21"/>
    </location>
</feature>
<comment type="similarity">
    <text evidence="2">Belongs to the methylmalonyl-CoA mutase family.</text>
</comment>
<reference evidence="9" key="1">
    <citation type="submission" date="2020-03" db="EMBL/GenBank/DDBJ databases">
        <title>Genome of Pelagibius litoralis DSM 21314T.</title>
        <authorList>
            <person name="Wang G."/>
        </authorList>
    </citation>
    <scope>NUCLEOTIDE SEQUENCE</scope>
    <source>
        <strain evidence="9">DSM 21314</strain>
    </source>
</reference>
<dbReference type="NCBIfam" id="TIGR00641">
    <property type="entry name" value="acid_CoA_mut_N"/>
    <property type="match status" value="1"/>
</dbReference>
<accession>A0A967C4V3</accession>
<protein>
    <submittedName>
        <fullName evidence="9">Protein meaA</fullName>
    </submittedName>
</protein>
<dbReference type="EMBL" id="JAAQPH010000004">
    <property type="protein sequence ID" value="NIA68460.1"/>
    <property type="molecule type" value="Genomic_DNA"/>
</dbReference>
<dbReference type="PROSITE" id="PS51332">
    <property type="entry name" value="B12_BINDING"/>
    <property type="match status" value="1"/>
</dbReference>
<evidence type="ECO:0000256" key="2">
    <source>
        <dbReference type="ARBA" id="ARBA00008465"/>
    </source>
</evidence>
<dbReference type="InterPro" id="IPR006158">
    <property type="entry name" value="Cobalamin-bd"/>
</dbReference>
<keyword evidence="5" id="KW-0413">Isomerase</keyword>
<dbReference type="InterPro" id="IPR006098">
    <property type="entry name" value="MMCoA_mutase_a_cat"/>
</dbReference>
<keyword evidence="3" id="KW-0846">Cobalamin</keyword>
<feature type="region of interest" description="Disordered" evidence="7">
    <location>
        <begin position="1"/>
        <end position="21"/>
    </location>
</feature>
<dbReference type="GO" id="GO:0031419">
    <property type="term" value="F:cobalamin binding"/>
    <property type="evidence" value="ECO:0007669"/>
    <property type="project" value="UniProtKB-KW"/>
</dbReference>
<dbReference type="InterPro" id="IPR006159">
    <property type="entry name" value="Acid_CoA_mut_C"/>
</dbReference>
<feature type="domain" description="B12-binding" evidence="8">
    <location>
        <begin position="541"/>
        <end position="670"/>
    </location>
</feature>
<dbReference type="InterPro" id="IPR016176">
    <property type="entry name" value="Cbl-dep_enz_cat"/>
</dbReference>
<sequence length="675" mass="72972">MAENGPQEERPQGGKSARDKPWLIRTYAGHSTAAASNALYRKNLARGQTGLSVAFDLPTQTGYDSDHPLAKGEVGKVGVPVSHLGDMEKLFAEIPLERMNTSMTINATAPWLLALYIACAEKQGLSRDQLSGTVQNDIIKEYLSRGTYIFPPEPSLRLITDVIAFTYREIPKWNPTNVCSYHLQEAGATPVQELAYALAIAIAVLDSVRDSGQVPEEDFPRVVGRISFFVNAGLRFVTEICKMRAFTQLWDEICRQRYGITEAKNRRFRYGVQVNSLGLTEQQPENNVYRILLEMLAVTLSKDARARAVQLPAWNEALGLPRPWDQQWSLRLQQILAFETDLLEYEDIFEGSTVIAAKVEALKAEARAELATIEDMGGAIAAVENAYMKERLVESAARRLEAIEAGEQIVVGVNAYQESEPSPLMAGSDGGFMAPDAAAEAGQIENITAWRAARDQEATDRALAALEAAARDGGNIMEPSIACAHAGVTTGEWSAVLRRVFGEFRAPTGVGGATSAALEEEDALAGVRDRVEAVSRRIGRRLKMLVGKPGLDGHSNGAEQIAVRARDAGFEVVYEGIRLTPAQIVGAALEEGVHVVGLSILSGSHVALVSEVQERMDKAGLGRVPLVAGGIIPPEDEAALKAAGIAAVYTPKNYDLTAILADIVDIVDRATLEAA</sequence>
<evidence type="ECO:0000256" key="5">
    <source>
        <dbReference type="ARBA" id="ARBA00023235"/>
    </source>
</evidence>
<gene>
    <name evidence="9" type="ORF">HBA54_07625</name>
</gene>
<evidence type="ECO:0000256" key="3">
    <source>
        <dbReference type="ARBA" id="ARBA00022628"/>
    </source>
</evidence>
<proteinExistence type="inferred from homology"/>
<comment type="cofactor">
    <cofactor evidence="1">
        <name>adenosylcob(III)alamin</name>
        <dbReference type="ChEBI" id="CHEBI:18408"/>
    </cofactor>
</comment>
<dbReference type="SUPFAM" id="SSF51703">
    <property type="entry name" value="Cobalamin (vitamin B12)-dependent enzymes"/>
    <property type="match status" value="1"/>
</dbReference>
<keyword evidence="10" id="KW-1185">Reference proteome</keyword>
<dbReference type="Proteomes" id="UP000761264">
    <property type="component" value="Unassembled WGS sequence"/>
</dbReference>
<organism evidence="9 10">
    <name type="scientific">Pelagibius litoralis</name>
    <dbReference type="NCBI Taxonomy" id="374515"/>
    <lineage>
        <taxon>Bacteria</taxon>
        <taxon>Pseudomonadati</taxon>
        <taxon>Pseudomonadota</taxon>
        <taxon>Alphaproteobacteria</taxon>
        <taxon>Rhodospirillales</taxon>
        <taxon>Rhodovibrionaceae</taxon>
        <taxon>Pelagibius</taxon>
    </lineage>
</organism>
<evidence type="ECO:0000256" key="6">
    <source>
        <dbReference type="ARBA" id="ARBA00023285"/>
    </source>
</evidence>
<evidence type="ECO:0000313" key="10">
    <source>
        <dbReference type="Proteomes" id="UP000761264"/>
    </source>
</evidence>
<keyword evidence="4" id="KW-0479">Metal-binding</keyword>
<dbReference type="AlphaFoldDB" id="A0A967C4V3"/>